<name>A0A9P6YR18_9FUNG</name>
<dbReference type="AlphaFoldDB" id="A0A9P6YR18"/>
<sequence>MSTFFYEDGFENLYNEQGEKVYDPMEGTLSDVINPNIILENITSREKYLSTKRSEKMIEEVSIKNQPRSEKPKASQLLQQLQRLHKGNFYRSHA</sequence>
<evidence type="ECO:0000313" key="1">
    <source>
        <dbReference type="EMBL" id="KAG1559075.1"/>
    </source>
</evidence>
<protein>
    <submittedName>
        <fullName evidence="1">Uncharacterized protein</fullName>
    </submittedName>
</protein>
<evidence type="ECO:0000313" key="2">
    <source>
        <dbReference type="Proteomes" id="UP000740926"/>
    </source>
</evidence>
<comment type="caution">
    <text evidence="1">The sequence shown here is derived from an EMBL/GenBank/DDBJ whole genome shotgun (WGS) entry which is preliminary data.</text>
</comment>
<organism evidence="1 2">
    <name type="scientific">Rhizopus delemar</name>
    <dbReference type="NCBI Taxonomy" id="936053"/>
    <lineage>
        <taxon>Eukaryota</taxon>
        <taxon>Fungi</taxon>
        <taxon>Fungi incertae sedis</taxon>
        <taxon>Mucoromycota</taxon>
        <taxon>Mucoromycotina</taxon>
        <taxon>Mucoromycetes</taxon>
        <taxon>Mucorales</taxon>
        <taxon>Mucorineae</taxon>
        <taxon>Rhizopodaceae</taxon>
        <taxon>Rhizopus</taxon>
    </lineage>
</organism>
<accession>A0A9P6YR18</accession>
<proteinExistence type="predicted"/>
<keyword evidence="2" id="KW-1185">Reference proteome</keyword>
<gene>
    <name evidence="1" type="ORF">G6F50_012436</name>
</gene>
<dbReference type="EMBL" id="JAANIU010003881">
    <property type="protein sequence ID" value="KAG1559075.1"/>
    <property type="molecule type" value="Genomic_DNA"/>
</dbReference>
<reference evidence="1 2" key="1">
    <citation type="journal article" date="2020" name="Microb. Genom.">
        <title>Genetic diversity of clinical and environmental Mucorales isolates obtained from an investigation of mucormycosis cases among solid organ transplant recipients.</title>
        <authorList>
            <person name="Nguyen M.H."/>
            <person name="Kaul D."/>
            <person name="Muto C."/>
            <person name="Cheng S.J."/>
            <person name="Richter R.A."/>
            <person name="Bruno V.M."/>
            <person name="Liu G."/>
            <person name="Beyhan S."/>
            <person name="Sundermann A.J."/>
            <person name="Mounaud S."/>
            <person name="Pasculle A.W."/>
            <person name="Nierman W.C."/>
            <person name="Driscoll E."/>
            <person name="Cumbie R."/>
            <person name="Clancy C.J."/>
            <person name="Dupont C.L."/>
        </authorList>
    </citation>
    <scope>NUCLEOTIDE SEQUENCE [LARGE SCALE GENOMIC DNA]</scope>
    <source>
        <strain evidence="1 2">GL24</strain>
    </source>
</reference>
<dbReference type="Proteomes" id="UP000740926">
    <property type="component" value="Unassembled WGS sequence"/>
</dbReference>